<dbReference type="EMBL" id="JBBMEN010000006">
    <property type="protein sequence ID" value="MEQ2385651.1"/>
    <property type="molecule type" value="Genomic_DNA"/>
</dbReference>
<proteinExistence type="predicted"/>
<evidence type="ECO:0000313" key="1">
    <source>
        <dbReference type="EMBL" id="MEQ2385651.1"/>
    </source>
</evidence>
<name>A0ABV1C240_9FIRM</name>
<gene>
    <name evidence="1" type="ORF">WMO20_06880</name>
</gene>
<keyword evidence="2" id="KW-1185">Reference proteome</keyword>
<dbReference type="Proteomes" id="UP001465119">
    <property type="component" value="Unassembled WGS sequence"/>
</dbReference>
<evidence type="ECO:0008006" key="3">
    <source>
        <dbReference type="Google" id="ProtNLM"/>
    </source>
</evidence>
<comment type="caution">
    <text evidence="1">The sequence shown here is derived from an EMBL/GenBank/DDBJ whole genome shotgun (WGS) entry which is preliminary data.</text>
</comment>
<reference evidence="1 2" key="1">
    <citation type="submission" date="2024-03" db="EMBL/GenBank/DDBJ databases">
        <title>Human intestinal bacterial collection.</title>
        <authorList>
            <person name="Pauvert C."/>
            <person name="Hitch T.C.A."/>
            <person name="Clavel T."/>
        </authorList>
    </citation>
    <scope>NUCLEOTIDE SEQUENCE [LARGE SCALE GENOMIC DNA]</scope>
    <source>
        <strain evidence="1 2">CLA-AA-H281</strain>
    </source>
</reference>
<organism evidence="1 2">
    <name type="scientific">Faecalibacterium intestinale</name>
    <dbReference type="NCBI Taxonomy" id="3133155"/>
    <lineage>
        <taxon>Bacteria</taxon>
        <taxon>Bacillati</taxon>
        <taxon>Bacillota</taxon>
        <taxon>Clostridia</taxon>
        <taxon>Eubacteriales</taxon>
        <taxon>Oscillospiraceae</taxon>
        <taxon>Faecalibacterium</taxon>
    </lineage>
</organism>
<protein>
    <recommendedName>
        <fullName evidence="3">XRE family transcriptional regulator</fullName>
    </recommendedName>
</protein>
<accession>A0ABV1C240</accession>
<dbReference type="RefSeq" id="WP_349186221.1">
    <property type="nucleotide sequence ID" value="NZ_JBBMEN010000006.1"/>
</dbReference>
<sequence>MSESTLYKLEHQNEEYAAALFAGRDAQMQEAVQSLSACTGAAVETLRKIVDNPSASDINKIAAARALLEFALRFSDSAGGATVPTVVLIDDVPRVAPQGILGAGGENNEQEGDVNG</sequence>
<evidence type="ECO:0000313" key="2">
    <source>
        <dbReference type="Proteomes" id="UP001465119"/>
    </source>
</evidence>